<dbReference type="EMBL" id="BAABAH010000019">
    <property type="protein sequence ID" value="GAA3833806.1"/>
    <property type="molecule type" value="Genomic_DNA"/>
</dbReference>
<reference evidence="5" key="1">
    <citation type="journal article" date="2019" name="Int. J. Syst. Evol. Microbiol.">
        <title>The Global Catalogue of Microorganisms (GCM) 10K type strain sequencing project: providing services to taxonomists for standard genome sequencing and annotation.</title>
        <authorList>
            <consortium name="The Broad Institute Genomics Platform"/>
            <consortium name="The Broad Institute Genome Sequencing Center for Infectious Disease"/>
            <person name="Wu L."/>
            <person name="Ma J."/>
        </authorList>
    </citation>
    <scope>NUCLEOTIDE SEQUENCE [LARGE SCALE GENOMIC DNA]</scope>
    <source>
        <strain evidence="5">JCM 16953</strain>
    </source>
</reference>
<dbReference type="InterPro" id="IPR005693">
    <property type="entry name" value="Mce"/>
</dbReference>
<feature type="transmembrane region" description="Helical" evidence="1">
    <location>
        <begin position="9"/>
        <end position="32"/>
    </location>
</feature>
<feature type="domain" description="Mammalian cell entry C-terminal" evidence="3">
    <location>
        <begin position="122"/>
        <end position="296"/>
    </location>
</feature>
<dbReference type="NCBIfam" id="TIGR00996">
    <property type="entry name" value="Mtu_fam_mce"/>
    <property type="match status" value="1"/>
</dbReference>
<protein>
    <submittedName>
        <fullName evidence="4">MlaD family protein</fullName>
    </submittedName>
</protein>
<keyword evidence="1" id="KW-1133">Transmembrane helix</keyword>
<evidence type="ECO:0000313" key="5">
    <source>
        <dbReference type="Proteomes" id="UP001501821"/>
    </source>
</evidence>
<accession>A0ABP7J3E5</accession>
<dbReference type="PANTHER" id="PTHR33371:SF16">
    <property type="entry name" value="MCE-FAMILY PROTEIN MCE3F"/>
    <property type="match status" value="1"/>
</dbReference>
<comment type="caution">
    <text evidence="4">The sequence shown here is derived from an EMBL/GenBank/DDBJ whole genome shotgun (WGS) entry which is preliminary data.</text>
</comment>
<dbReference type="RefSeq" id="WP_344778585.1">
    <property type="nucleotide sequence ID" value="NZ_BAABAH010000019.1"/>
</dbReference>
<evidence type="ECO:0000259" key="3">
    <source>
        <dbReference type="Pfam" id="PF11887"/>
    </source>
</evidence>
<keyword evidence="1" id="KW-0812">Transmembrane</keyword>
<evidence type="ECO:0000256" key="1">
    <source>
        <dbReference type="SAM" id="Phobius"/>
    </source>
</evidence>
<dbReference type="InterPro" id="IPR003399">
    <property type="entry name" value="Mce/MlaD"/>
</dbReference>
<evidence type="ECO:0000313" key="4">
    <source>
        <dbReference type="EMBL" id="GAA3833806.1"/>
    </source>
</evidence>
<dbReference type="Pfam" id="PF11887">
    <property type="entry name" value="Mce4_CUP1"/>
    <property type="match status" value="1"/>
</dbReference>
<sequence>MLKLLTDKLVLSAVGVVVVFLFAVAYIFSAVLDQPLTSRPVTVTVDLAQSGGLFEGSNVTYRGVQVGKVTQIVPTDSGVAATIKITSGTKIPQDAMAKVRSLSPVGEQYLDFQPQSADGPYLESGDTVSAQSTDIPKSLSSTVVAVNKVLDQIDDKKLKSVLQDLSTGLAGTGDDLGQILDQGNQILATLDEIWPQTDRVITNGGRVLGIVNDNATSLRTLATRSKEFASFLKNYTPEFSDVLDRTPGQLKQLRSLVDDAEEVLPGFLSVGVSFDDMFLAYEPHLRTLLQEYSPGLRALIAVLHDGRLNVQIIPHRTRKCDYGTTRHLPWDPERHPFQTGGHCAASFPTLQRGAAHAPGPVR</sequence>
<dbReference type="PANTHER" id="PTHR33371">
    <property type="entry name" value="INTERMEMBRANE PHOSPHOLIPID TRANSPORT SYSTEM BINDING PROTEIN MLAD-RELATED"/>
    <property type="match status" value="1"/>
</dbReference>
<feature type="domain" description="Mce/MlaD" evidence="2">
    <location>
        <begin position="40"/>
        <end position="114"/>
    </location>
</feature>
<gene>
    <name evidence="4" type="ORF">GCM10022242_38630</name>
</gene>
<dbReference type="Pfam" id="PF02470">
    <property type="entry name" value="MlaD"/>
    <property type="match status" value="1"/>
</dbReference>
<organism evidence="4 5">
    <name type="scientific">Nocardioides panacisoli</name>
    <dbReference type="NCBI Taxonomy" id="627624"/>
    <lineage>
        <taxon>Bacteria</taxon>
        <taxon>Bacillati</taxon>
        <taxon>Actinomycetota</taxon>
        <taxon>Actinomycetes</taxon>
        <taxon>Propionibacteriales</taxon>
        <taxon>Nocardioidaceae</taxon>
        <taxon>Nocardioides</taxon>
    </lineage>
</organism>
<dbReference type="InterPro" id="IPR052336">
    <property type="entry name" value="MlaD_Phospholipid_Transporter"/>
</dbReference>
<dbReference type="Proteomes" id="UP001501821">
    <property type="component" value="Unassembled WGS sequence"/>
</dbReference>
<evidence type="ECO:0000259" key="2">
    <source>
        <dbReference type="Pfam" id="PF02470"/>
    </source>
</evidence>
<keyword evidence="5" id="KW-1185">Reference proteome</keyword>
<proteinExistence type="predicted"/>
<keyword evidence="1" id="KW-0472">Membrane</keyword>
<name>A0ABP7J3E5_9ACTN</name>
<dbReference type="InterPro" id="IPR024516">
    <property type="entry name" value="Mce_C"/>
</dbReference>